<keyword evidence="4" id="KW-1185">Reference proteome</keyword>
<dbReference type="InterPro" id="IPR000626">
    <property type="entry name" value="Ubiquitin-like_dom"/>
</dbReference>
<accession>A0ABR0EG20</accession>
<evidence type="ECO:0000259" key="2">
    <source>
        <dbReference type="PROSITE" id="PS50053"/>
    </source>
</evidence>
<name>A0ABR0EG20_ZASCE</name>
<dbReference type="InterPro" id="IPR029071">
    <property type="entry name" value="Ubiquitin-like_domsf"/>
</dbReference>
<reference evidence="3 4" key="1">
    <citation type="journal article" date="2023" name="G3 (Bethesda)">
        <title>A chromosome-level genome assembly of Zasmidium syzygii isolated from banana leaves.</title>
        <authorList>
            <person name="van Westerhoven A.C."/>
            <person name="Mehrabi R."/>
            <person name="Talebi R."/>
            <person name="Steentjes M.B.F."/>
            <person name="Corcolon B."/>
            <person name="Chong P.A."/>
            <person name="Kema G.H.J."/>
            <person name="Seidl M.F."/>
        </authorList>
    </citation>
    <scope>NUCLEOTIDE SEQUENCE [LARGE SCALE GENOMIC DNA]</scope>
    <source>
        <strain evidence="3 4">P124</strain>
    </source>
</reference>
<feature type="domain" description="Ubiquitin-like" evidence="2">
    <location>
        <begin position="301"/>
        <end position="378"/>
    </location>
</feature>
<proteinExistence type="predicted"/>
<dbReference type="SUPFAM" id="SSF54236">
    <property type="entry name" value="Ubiquitin-like"/>
    <property type="match status" value="1"/>
</dbReference>
<protein>
    <recommendedName>
        <fullName evidence="2">Ubiquitin-like domain-containing protein</fullName>
    </recommendedName>
</protein>
<feature type="region of interest" description="Disordered" evidence="1">
    <location>
        <begin position="232"/>
        <end position="268"/>
    </location>
</feature>
<evidence type="ECO:0000313" key="4">
    <source>
        <dbReference type="Proteomes" id="UP001305779"/>
    </source>
</evidence>
<comment type="caution">
    <text evidence="3">The sequence shown here is derived from an EMBL/GenBank/DDBJ whole genome shotgun (WGS) entry which is preliminary data.</text>
</comment>
<dbReference type="EMBL" id="JAXOVC010000006">
    <property type="protein sequence ID" value="KAK4500461.1"/>
    <property type="molecule type" value="Genomic_DNA"/>
</dbReference>
<sequence length="457" mass="51517">MATRTLTPLDGEGDGTPRPANAVVKPTRPGWQRMFSLRILESAERQMSADPNLLKNAPFLMSVRFNSRKFEEEDERKKESDGFEMRVRMLAEVERHGPEFSFPKDVGFLEARTCFPRDVDAKDPILIIWHSETLQGYEMNVSDRQWMEHYAEYLEKRLMSVHADMERIEIVFHPAKQHVWTFIAEMRRDEMVKLTVELSEEDVETIQRHGAEPFKRAVQAVLDAVMALKSPLQPHNSASPTNPDCTSSDLAKPDLAKQPSQPAVEGYPRETPFSVAATVAGCAHAGKESARPCRRERYNSAEFIVMCLDSGFVTASIGLDTTVGEVKIEVANKTGKSAGSIHLAWQGKELALNSMPVLETYGIQRQDPIREFVPRPAGRRAGMGMVELAEDVARSERIEGNSLSRFTLWNARRRLGSTLPDAVAEYTSTPFPQQKALLEDAKCTLLQKRRGRTFIVR</sequence>
<dbReference type="Proteomes" id="UP001305779">
    <property type="component" value="Unassembled WGS sequence"/>
</dbReference>
<gene>
    <name evidence="3" type="ORF">PRZ48_008650</name>
</gene>
<organism evidence="3 4">
    <name type="scientific">Zasmidium cellare</name>
    <name type="common">Wine cellar mold</name>
    <name type="synonym">Racodium cellare</name>
    <dbReference type="NCBI Taxonomy" id="395010"/>
    <lineage>
        <taxon>Eukaryota</taxon>
        <taxon>Fungi</taxon>
        <taxon>Dikarya</taxon>
        <taxon>Ascomycota</taxon>
        <taxon>Pezizomycotina</taxon>
        <taxon>Dothideomycetes</taxon>
        <taxon>Dothideomycetidae</taxon>
        <taxon>Mycosphaerellales</taxon>
        <taxon>Mycosphaerellaceae</taxon>
        <taxon>Zasmidium</taxon>
    </lineage>
</organism>
<evidence type="ECO:0000313" key="3">
    <source>
        <dbReference type="EMBL" id="KAK4500461.1"/>
    </source>
</evidence>
<feature type="region of interest" description="Disordered" evidence="1">
    <location>
        <begin position="1"/>
        <end position="25"/>
    </location>
</feature>
<dbReference type="CDD" id="cd17039">
    <property type="entry name" value="Ubl_ubiquitin_like"/>
    <property type="match status" value="1"/>
</dbReference>
<dbReference type="PROSITE" id="PS50053">
    <property type="entry name" value="UBIQUITIN_2"/>
    <property type="match status" value="1"/>
</dbReference>
<feature type="compositionally biased region" description="Polar residues" evidence="1">
    <location>
        <begin position="233"/>
        <end position="249"/>
    </location>
</feature>
<evidence type="ECO:0000256" key="1">
    <source>
        <dbReference type="SAM" id="MobiDB-lite"/>
    </source>
</evidence>